<dbReference type="InterPro" id="IPR011990">
    <property type="entry name" value="TPR-like_helical_dom_sf"/>
</dbReference>
<sequence length="880" mass="91601">MPPDSALQQAHDAVGLADRDPARAAAAAEQALLRAVRERDGEASALAEQAWGHALQQCGEVGSAIRHLRSSVRHGAPRWPELAAESRMKLAFALAQRGDTRSALREIDAALTVLTGHAGAKARAQRAVIRYHAGRLDAAFADYQAAEAVLRRGDDRLALQRVLLNRGILQAERHDFDAAERDLAEAGALARELGRHLVVGIVAENLGFVAGLRGDVPAALAHLARAEDVIGRHGGQTAPVLQDRAELLLSVGLVAEARVAAERAAEAFHRENRRLRVPEMLLLLAQAALLERDWATAAGHGSGALRAFTRQDRPGWAALARSAVLRAELGAELGAELATGLGTGLGAELGTGPGGGRTTVRQAEAMVVTLAANGRPSAAAQARLDAARLADLRGRPALAVGHLTEAARTRRHGPAALRARGWYAEALLRERSGDRRGAASAARAGLRVLDEHHAALGASDLRAYSAAHRADLVELGLRVALAGGGAGAVFQWAERGRAGRLLHRPVRPPADPGLAALLPRLRATTGELERARTEGTPTARLVARQVTLERQVRDRSRLLRAESTPGRLVSPAELGRALGERALVEYVQVDDRLLAVSLVAGRLRAHPLGSAAEVADLLDRVPFALRRTGPRAARLLRDTAARLERLLLDPVGVGDRPLVVVPTGVLHSLPWSVLPSCAGRPVSVSPSAALWHRAATRTPGTGGVVVAAGPGLPGAREEALGVAAVHGVTALVDGAATVDAVLAALAGARTAHLATHGVLAVDNPLFSALRLHDGQLIVHDVQQLERVPDTVVLAACDVGRSVVCSGDELLGLAATFIERGAARVIAAAVPVPDADTKALMTAVHRGLAAGEPPANALASAQLAVAADNPAAAGFVCVGAG</sequence>
<accession>K0JU90</accession>
<keyword evidence="3" id="KW-1185">Reference proteome</keyword>
<dbReference type="eggNOG" id="COG4995">
    <property type="taxonomic scope" value="Bacteria"/>
</dbReference>
<feature type="domain" description="CHAT" evidence="1">
    <location>
        <begin position="638"/>
        <end position="868"/>
    </location>
</feature>
<proteinExistence type="predicted"/>
<dbReference type="KEGG" id="sesp:BN6_41130"/>
<dbReference type="STRING" id="1179773.BN6_41130"/>
<dbReference type="SUPFAM" id="SSF48452">
    <property type="entry name" value="TPR-like"/>
    <property type="match status" value="2"/>
</dbReference>
<evidence type="ECO:0000313" key="2">
    <source>
        <dbReference type="EMBL" id="CCH31400.1"/>
    </source>
</evidence>
<dbReference type="HOGENOM" id="CLU_009955_0_0_11"/>
<dbReference type="OrthoDB" id="9761935at2"/>
<name>K0JU90_SACES</name>
<reference evidence="2 3" key="1">
    <citation type="journal article" date="2012" name="BMC Genomics">
        <title>Complete genome sequence of Saccharothrix espanaensis DSM 44229T and comparison to the other completely sequenced Pseudonocardiaceae.</title>
        <authorList>
            <person name="Strobel T."/>
            <person name="Al-Dilaimi A."/>
            <person name="Blom J."/>
            <person name="Gessner A."/>
            <person name="Kalinowski J."/>
            <person name="Luzhetska M."/>
            <person name="Puhler A."/>
            <person name="Szczepanowski R."/>
            <person name="Bechthold A."/>
            <person name="Ruckert C."/>
        </authorList>
    </citation>
    <scope>NUCLEOTIDE SEQUENCE [LARGE SCALE GENOMIC DNA]</scope>
    <source>
        <strain evidence="3">ATCC 51144 / DSM 44229 / JCM 9112 / NBRC 15066 / NRRL 15764</strain>
    </source>
</reference>
<evidence type="ECO:0000313" key="3">
    <source>
        <dbReference type="Proteomes" id="UP000006281"/>
    </source>
</evidence>
<evidence type="ECO:0000259" key="1">
    <source>
        <dbReference type="Pfam" id="PF12770"/>
    </source>
</evidence>
<gene>
    <name evidence="2" type="ordered locus">BN6_41130</name>
</gene>
<dbReference type="Gene3D" id="1.25.40.10">
    <property type="entry name" value="Tetratricopeptide repeat domain"/>
    <property type="match status" value="1"/>
</dbReference>
<dbReference type="RefSeq" id="WP_015101512.1">
    <property type="nucleotide sequence ID" value="NC_019673.1"/>
</dbReference>
<protein>
    <recommendedName>
        <fullName evidence="1">CHAT domain-containing protein</fullName>
    </recommendedName>
</protein>
<dbReference type="Pfam" id="PF12770">
    <property type="entry name" value="CHAT"/>
    <property type="match status" value="1"/>
</dbReference>
<organism evidence="2 3">
    <name type="scientific">Saccharothrix espanaensis (strain ATCC 51144 / DSM 44229 / JCM 9112 / NBRC 15066 / NRRL 15764)</name>
    <dbReference type="NCBI Taxonomy" id="1179773"/>
    <lineage>
        <taxon>Bacteria</taxon>
        <taxon>Bacillati</taxon>
        <taxon>Actinomycetota</taxon>
        <taxon>Actinomycetes</taxon>
        <taxon>Pseudonocardiales</taxon>
        <taxon>Pseudonocardiaceae</taxon>
        <taxon>Saccharothrix</taxon>
    </lineage>
</organism>
<dbReference type="PATRIC" id="fig|1179773.3.peg.4117"/>
<dbReference type="BioCyc" id="SESP1179773:BN6_RS19910-MONOMER"/>
<dbReference type="EMBL" id="HE804045">
    <property type="protein sequence ID" value="CCH31400.1"/>
    <property type="molecule type" value="Genomic_DNA"/>
</dbReference>
<dbReference type="InterPro" id="IPR024983">
    <property type="entry name" value="CHAT_dom"/>
</dbReference>
<dbReference type="Proteomes" id="UP000006281">
    <property type="component" value="Chromosome"/>
</dbReference>
<dbReference type="AlphaFoldDB" id="K0JU90"/>